<protein>
    <submittedName>
        <fullName evidence="1">Uncharacterized protein</fullName>
    </submittedName>
</protein>
<organism evidence="1 2">
    <name type="scientific">Stylosanthes scabra</name>
    <dbReference type="NCBI Taxonomy" id="79078"/>
    <lineage>
        <taxon>Eukaryota</taxon>
        <taxon>Viridiplantae</taxon>
        <taxon>Streptophyta</taxon>
        <taxon>Embryophyta</taxon>
        <taxon>Tracheophyta</taxon>
        <taxon>Spermatophyta</taxon>
        <taxon>Magnoliopsida</taxon>
        <taxon>eudicotyledons</taxon>
        <taxon>Gunneridae</taxon>
        <taxon>Pentapetalae</taxon>
        <taxon>rosids</taxon>
        <taxon>fabids</taxon>
        <taxon>Fabales</taxon>
        <taxon>Fabaceae</taxon>
        <taxon>Papilionoideae</taxon>
        <taxon>50 kb inversion clade</taxon>
        <taxon>dalbergioids sensu lato</taxon>
        <taxon>Dalbergieae</taxon>
        <taxon>Pterocarpus clade</taxon>
        <taxon>Stylosanthes</taxon>
    </lineage>
</organism>
<reference evidence="1 2" key="1">
    <citation type="journal article" date="2023" name="Plants (Basel)">
        <title>Bridging the Gap: Combining Genomics and Transcriptomics Approaches to Understand Stylosanthes scabra, an Orphan Legume from the Brazilian Caatinga.</title>
        <authorList>
            <person name="Ferreira-Neto J.R.C."/>
            <person name="da Silva M.D."/>
            <person name="Binneck E."/>
            <person name="de Melo N.F."/>
            <person name="da Silva R.H."/>
            <person name="de Melo A.L.T.M."/>
            <person name="Pandolfi V."/>
            <person name="Bustamante F.O."/>
            <person name="Brasileiro-Vidal A.C."/>
            <person name="Benko-Iseppon A.M."/>
        </authorList>
    </citation>
    <scope>NUCLEOTIDE SEQUENCE [LARGE SCALE GENOMIC DNA]</scope>
    <source>
        <tissue evidence="1">Leaves</tissue>
    </source>
</reference>
<accession>A0ABU6SKV6</accession>
<sequence>MDVLSMFQRPRSVALEYEKPVTYGTGLIYPLDCLVECGFIREFRINLVATPRADAHQRIFINIISTTTVEPLPLSSFDAPLQEDFYAPLRKYLKDKSGCSLVAPALGRAPTLATSATSSAALTSPSGIFSATSLPPKPLFFLGSLNP</sequence>
<dbReference type="Proteomes" id="UP001341840">
    <property type="component" value="Unassembled WGS sequence"/>
</dbReference>
<name>A0ABU6SKV6_9FABA</name>
<gene>
    <name evidence="1" type="ORF">PIB30_061401</name>
</gene>
<evidence type="ECO:0000313" key="2">
    <source>
        <dbReference type="Proteomes" id="UP001341840"/>
    </source>
</evidence>
<proteinExistence type="predicted"/>
<dbReference type="EMBL" id="JASCZI010060971">
    <property type="protein sequence ID" value="MED6137061.1"/>
    <property type="molecule type" value="Genomic_DNA"/>
</dbReference>
<evidence type="ECO:0000313" key="1">
    <source>
        <dbReference type="EMBL" id="MED6137061.1"/>
    </source>
</evidence>
<comment type="caution">
    <text evidence="1">The sequence shown here is derived from an EMBL/GenBank/DDBJ whole genome shotgun (WGS) entry which is preliminary data.</text>
</comment>
<keyword evidence="2" id="KW-1185">Reference proteome</keyword>